<dbReference type="PANTHER" id="PTHR35936:SF19">
    <property type="entry name" value="AMINO-ACID-BINDING PROTEIN YXEM-RELATED"/>
    <property type="match status" value="1"/>
</dbReference>
<dbReference type="RefSeq" id="WP_062251741.1">
    <property type="nucleotide sequence ID" value="NZ_CP014229.1"/>
</dbReference>
<sequence>MRLLLTLCLGLCIIAIQVVLGVKAFFPDAYADKTDVVDALMEQKKSILDQIPPVELAWVTEHPAIVVGVDPNFYPLEMFDERGRYTGLGGDYLRLLSKLTGLDFRVRRLTDWASTEEQARQKLIDVFMAAAKTGRRSEYMLFTTPYINMPGIIMTRRGSGLDKIGLEDLKGKKVAVVNNYSWHDFLKEFHPEIIAVPVTNTLEALQRVASGEADAVIDYEFNLLEKIQTGGIMQIQPAGKVDSSYGHAIAVRKDWPELFSVISTALARITPAEQKMLAQKWLQQERPAGQERHLQWIFFFVVESILLCLALNWLWQNELKKQVALRTRELKAELAAAKQA</sequence>
<evidence type="ECO:0000256" key="2">
    <source>
        <dbReference type="SAM" id="Phobius"/>
    </source>
</evidence>
<name>A0A0X8JIV6_9BACT</name>
<dbReference type="CDD" id="cd01007">
    <property type="entry name" value="PBP2_BvgS_HisK_like"/>
    <property type="match status" value="1"/>
</dbReference>
<dbReference type="GO" id="GO:0016301">
    <property type="term" value="F:kinase activity"/>
    <property type="evidence" value="ECO:0007669"/>
    <property type="project" value="UniProtKB-KW"/>
</dbReference>
<accession>A0A0X8JIV6</accession>
<keyword evidence="2" id="KW-0812">Transmembrane</keyword>
<evidence type="ECO:0000259" key="3">
    <source>
        <dbReference type="SMART" id="SM00062"/>
    </source>
</evidence>
<dbReference type="STRING" id="44742.AXF13_04060"/>
<dbReference type="PANTHER" id="PTHR35936">
    <property type="entry name" value="MEMBRANE-BOUND LYTIC MUREIN TRANSGLYCOSYLASE F"/>
    <property type="match status" value="1"/>
</dbReference>
<dbReference type="KEGG" id="dfi:AXF13_04060"/>
<evidence type="ECO:0000313" key="4">
    <source>
        <dbReference type="EMBL" id="AMD89352.1"/>
    </source>
</evidence>
<dbReference type="Gene3D" id="3.40.190.10">
    <property type="entry name" value="Periplasmic binding protein-like II"/>
    <property type="match status" value="2"/>
</dbReference>
<dbReference type="EMBL" id="CP014229">
    <property type="protein sequence ID" value="AMD89352.1"/>
    <property type="molecule type" value="Genomic_DNA"/>
</dbReference>
<feature type="transmembrane region" description="Helical" evidence="2">
    <location>
        <begin position="296"/>
        <end position="315"/>
    </location>
</feature>
<dbReference type="Pfam" id="PF00497">
    <property type="entry name" value="SBP_bac_3"/>
    <property type="match status" value="1"/>
</dbReference>
<feature type="domain" description="Solute-binding protein family 3/N-terminal" evidence="3">
    <location>
        <begin position="64"/>
        <end position="285"/>
    </location>
</feature>
<organism evidence="4 5">
    <name type="scientific">Desulfovibrio fairfieldensis</name>
    <dbReference type="NCBI Taxonomy" id="44742"/>
    <lineage>
        <taxon>Bacteria</taxon>
        <taxon>Pseudomonadati</taxon>
        <taxon>Thermodesulfobacteriota</taxon>
        <taxon>Desulfovibrionia</taxon>
        <taxon>Desulfovibrionales</taxon>
        <taxon>Desulfovibrionaceae</taxon>
        <taxon>Desulfovibrio</taxon>
    </lineage>
</organism>
<dbReference type="SMART" id="SM00062">
    <property type="entry name" value="PBPb"/>
    <property type="match status" value="1"/>
</dbReference>
<keyword evidence="5" id="KW-1185">Reference proteome</keyword>
<keyword evidence="1" id="KW-0732">Signal</keyword>
<evidence type="ECO:0000256" key="1">
    <source>
        <dbReference type="ARBA" id="ARBA00022729"/>
    </source>
</evidence>
<keyword evidence="2" id="KW-1133">Transmembrane helix</keyword>
<keyword evidence="2" id="KW-0472">Membrane</keyword>
<dbReference type="SUPFAM" id="SSF53850">
    <property type="entry name" value="Periplasmic binding protein-like II"/>
    <property type="match status" value="1"/>
</dbReference>
<keyword evidence="4" id="KW-0808">Transferase</keyword>
<evidence type="ECO:0000313" key="5">
    <source>
        <dbReference type="Proteomes" id="UP000069241"/>
    </source>
</evidence>
<keyword evidence="4" id="KW-0418">Kinase</keyword>
<protein>
    <submittedName>
        <fullName evidence="4">Histidine kinase</fullName>
    </submittedName>
</protein>
<proteinExistence type="predicted"/>
<reference evidence="5" key="1">
    <citation type="submission" date="2016-02" db="EMBL/GenBank/DDBJ databases">
        <authorList>
            <person name="Holder M.E."/>
            <person name="Ajami N.J."/>
            <person name="Petrosino J.F."/>
        </authorList>
    </citation>
    <scope>NUCLEOTIDE SEQUENCE [LARGE SCALE GENOMIC DNA]</scope>
    <source>
        <strain evidence="5">CCUG 45958</strain>
    </source>
</reference>
<dbReference type="InterPro" id="IPR001638">
    <property type="entry name" value="Solute-binding_3/MltF_N"/>
</dbReference>
<dbReference type="AlphaFoldDB" id="A0A0X8JIV6"/>
<gene>
    <name evidence="4" type="ORF">AXF13_04060</name>
</gene>
<dbReference type="Proteomes" id="UP000069241">
    <property type="component" value="Chromosome"/>
</dbReference>